<dbReference type="EMBL" id="JANBPY010002801">
    <property type="protein sequence ID" value="KAJ1953662.1"/>
    <property type="molecule type" value="Genomic_DNA"/>
</dbReference>
<organism evidence="1 2">
    <name type="scientific">Dispira parvispora</name>
    <dbReference type="NCBI Taxonomy" id="1520584"/>
    <lineage>
        <taxon>Eukaryota</taxon>
        <taxon>Fungi</taxon>
        <taxon>Fungi incertae sedis</taxon>
        <taxon>Zoopagomycota</taxon>
        <taxon>Kickxellomycotina</taxon>
        <taxon>Dimargaritomycetes</taxon>
        <taxon>Dimargaritales</taxon>
        <taxon>Dimargaritaceae</taxon>
        <taxon>Dispira</taxon>
    </lineage>
</organism>
<gene>
    <name evidence="1" type="ORF">IWQ62_005940</name>
</gene>
<accession>A0A9W8AJF3</accession>
<protein>
    <submittedName>
        <fullName evidence="1">Uncharacterized protein</fullName>
    </submittedName>
</protein>
<dbReference type="Proteomes" id="UP001150925">
    <property type="component" value="Unassembled WGS sequence"/>
</dbReference>
<evidence type="ECO:0000313" key="2">
    <source>
        <dbReference type="Proteomes" id="UP001150925"/>
    </source>
</evidence>
<sequence length="339" mass="38920">MGWSCRLHLESEICRKFPGYLPDPNFIKSLGIFPFLQGEIEVWAAIIAQRVNQSDIELGYNTKMCNPFSDAHQHSPGDYTLLSVNVEGLERPHLLHASPLFYAIKYAHPKVLHAMFKFWSETILQLCEMPTSHGLASLAAYTPGSFRKFLDTSAIPEDDDGFINEAVTFRFHLLRGVGLALPFYFYDLATNYYTLKGDYQAFKTLTTLNKDQDFALYSSAVQANSLCYGAMANTTESRQFLEDHKKDHPNLSLYLLEAMFTRHPEAFEKIKQVLGEFYKIRIFKAAMHDHAINTIRGIYNDKERRQDCIIISPPSLPMDEYSPRQIFVESRKRHSPIRG</sequence>
<reference evidence="1" key="1">
    <citation type="submission" date="2022-07" db="EMBL/GenBank/DDBJ databases">
        <title>Phylogenomic reconstructions and comparative analyses of Kickxellomycotina fungi.</title>
        <authorList>
            <person name="Reynolds N.K."/>
            <person name="Stajich J.E."/>
            <person name="Barry K."/>
            <person name="Grigoriev I.V."/>
            <person name="Crous P."/>
            <person name="Smith M.E."/>
        </authorList>
    </citation>
    <scope>NUCLEOTIDE SEQUENCE</scope>
    <source>
        <strain evidence="1">RSA 1196</strain>
    </source>
</reference>
<name>A0A9W8AJF3_9FUNG</name>
<dbReference type="AlphaFoldDB" id="A0A9W8AJF3"/>
<proteinExistence type="predicted"/>
<keyword evidence="2" id="KW-1185">Reference proteome</keyword>
<comment type="caution">
    <text evidence="1">The sequence shown here is derived from an EMBL/GenBank/DDBJ whole genome shotgun (WGS) entry which is preliminary data.</text>
</comment>
<evidence type="ECO:0000313" key="1">
    <source>
        <dbReference type="EMBL" id="KAJ1953662.1"/>
    </source>
</evidence>